<evidence type="ECO:0008006" key="4">
    <source>
        <dbReference type="Google" id="ProtNLM"/>
    </source>
</evidence>
<accession>A0ABT6QI67</accession>
<protein>
    <recommendedName>
        <fullName evidence="4">Fap</fullName>
    </recommendedName>
</protein>
<keyword evidence="3" id="KW-1185">Reference proteome</keyword>
<feature type="chain" id="PRO_5047060794" description="Fap" evidence="1">
    <location>
        <begin position="29"/>
        <end position="154"/>
    </location>
</feature>
<keyword evidence="1" id="KW-0732">Signal</keyword>
<sequence length="154" mass="14882">MGTFNRSLTNVLLIGCAVSALTSLPVMADGNGVIVLERQVQPIPIGRNGGKDPYPTAVSANPSANVVQATRNGELSDSDFAGVASGSSISNMINFNGAGPQGLNVVSGSNGIPGVGGGSGATAGAGAGASISGTINRSLSTGLAPLTNLGGAMK</sequence>
<gene>
    <name evidence="2" type="ORF">POF45_00770</name>
</gene>
<evidence type="ECO:0000313" key="2">
    <source>
        <dbReference type="EMBL" id="MDI2589964.1"/>
    </source>
</evidence>
<name>A0ABT6QI67_9PSED</name>
<proteinExistence type="predicted"/>
<reference evidence="2 3" key="1">
    <citation type="submission" date="2023-02" db="EMBL/GenBank/DDBJ databases">
        <title>Pseudomonas chrutzelriedensis sp. nov., a potently antifungal strain isolated from moss.</title>
        <authorList>
            <person name="Schnyder A."/>
            <person name="Kalawong R."/>
            <person name="Eberl L."/>
            <person name="Agnoli K."/>
        </authorList>
    </citation>
    <scope>NUCLEOTIDE SEQUENCE [LARGE SCALE GENOMIC DNA]</scope>
    <source>
        <strain evidence="2 3">681</strain>
    </source>
</reference>
<evidence type="ECO:0000256" key="1">
    <source>
        <dbReference type="SAM" id="SignalP"/>
    </source>
</evidence>
<dbReference type="Proteomes" id="UP001159100">
    <property type="component" value="Unassembled WGS sequence"/>
</dbReference>
<comment type="caution">
    <text evidence="2">The sequence shown here is derived from an EMBL/GenBank/DDBJ whole genome shotgun (WGS) entry which is preliminary data.</text>
</comment>
<dbReference type="EMBL" id="JARBWL010000001">
    <property type="protein sequence ID" value="MDI2589964.1"/>
    <property type="molecule type" value="Genomic_DNA"/>
</dbReference>
<feature type="signal peptide" evidence="1">
    <location>
        <begin position="1"/>
        <end position="28"/>
    </location>
</feature>
<dbReference type="RefSeq" id="WP_259503187.1">
    <property type="nucleotide sequence ID" value="NZ_JARBWL010000001.1"/>
</dbReference>
<evidence type="ECO:0000313" key="3">
    <source>
        <dbReference type="Proteomes" id="UP001159100"/>
    </source>
</evidence>
<organism evidence="2 3">
    <name type="scientific">Pseudomonas fungipugnans</name>
    <dbReference type="NCBI Taxonomy" id="3024217"/>
    <lineage>
        <taxon>Bacteria</taxon>
        <taxon>Pseudomonadati</taxon>
        <taxon>Pseudomonadota</taxon>
        <taxon>Gammaproteobacteria</taxon>
        <taxon>Pseudomonadales</taxon>
        <taxon>Pseudomonadaceae</taxon>
        <taxon>Pseudomonas</taxon>
    </lineage>
</organism>